<feature type="region of interest" description="Disordered" evidence="2">
    <location>
        <begin position="370"/>
        <end position="405"/>
    </location>
</feature>
<dbReference type="Proteomes" id="UP001054902">
    <property type="component" value="Unassembled WGS sequence"/>
</dbReference>
<feature type="compositionally biased region" description="Low complexity" evidence="2">
    <location>
        <begin position="509"/>
        <end position="521"/>
    </location>
</feature>
<evidence type="ECO:0000256" key="1">
    <source>
        <dbReference type="PROSITE-ProRule" id="PRU00175"/>
    </source>
</evidence>
<name>A0AAD3CNS6_9STRA</name>
<dbReference type="CDD" id="cd16449">
    <property type="entry name" value="RING-HC"/>
    <property type="match status" value="1"/>
</dbReference>
<feature type="region of interest" description="Disordered" evidence="2">
    <location>
        <begin position="321"/>
        <end position="353"/>
    </location>
</feature>
<dbReference type="SMART" id="SM00184">
    <property type="entry name" value="RING"/>
    <property type="match status" value="1"/>
</dbReference>
<evidence type="ECO:0000313" key="5">
    <source>
        <dbReference type="Proteomes" id="UP001054902"/>
    </source>
</evidence>
<dbReference type="GO" id="GO:0008270">
    <property type="term" value="F:zinc ion binding"/>
    <property type="evidence" value="ECO:0007669"/>
    <property type="project" value="UniProtKB-KW"/>
</dbReference>
<accession>A0AAD3CNS6</accession>
<gene>
    <name evidence="4" type="ORF">CTEN210_05758</name>
</gene>
<keyword evidence="1" id="KW-0863">Zinc-finger</keyword>
<keyword evidence="1" id="KW-0862">Zinc</keyword>
<dbReference type="PROSITE" id="PS50089">
    <property type="entry name" value="ZF_RING_2"/>
    <property type="match status" value="1"/>
</dbReference>
<dbReference type="Gene3D" id="3.30.40.10">
    <property type="entry name" value="Zinc/RING finger domain, C3HC4 (zinc finger)"/>
    <property type="match status" value="1"/>
</dbReference>
<evidence type="ECO:0000313" key="4">
    <source>
        <dbReference type="EMBL" id="GFH49282.1"/>
    </source>
</evidence>
<feature type="region of interest" description="Disordered" evidence="2">
    <location>
        <begin position="501"/>
        <end position="537"/>
    </location>
</feature>
<comment type="caution">
    <text evidence="4">The sequence shown here is derived from an EMBL/GenBank/DDBJ whole genome shotgun (WGS) entry which is preliminary data.</text>
</comment>
<dbReference type="InterPro" id="IPR013083">
    <property type="entry name" value="Znf_RING/FYVE/PHD"/>
</dbReference>
<proteinExistence type="predicted"/>
<dbReference type="Pfam" id="PF13920">
    <property type="entry name" value="zf-C3HC4_3"/>
    <property type="match status" value="1"/>
</dbReference>
<organism evidence="4 5">
    <name type="scientific">Chaetoceros tenuissimus</name>
    <dbReference type="NCBI Taxonomy" id="426638"/>
    <lineage>
        <taxon>Eukaryota</taxon>
        <taxon>Sar</taxon>
        <taxon>Stramenopiles</taxon>
        <taxon>Ochrophyta</taxon>
        <taxon>Bacillariophyta</taxon>
        <taxon>Coscinodiscophyceae</taxon>
        <taxon>Chaetocerotophycidae</taxon>
        <taxon>Chaetocerotales</taxon>
        <taxon>Chaetocerotaceae</taxon>
        <taxon>Chaetoceros</taxon>
    </lineage>
</organism>
<feature type="compositionally biased region" description="Polar residues" evidence="2">
    <location>
        <begin position="326"/>
        <end position="341"/>
    </location>
</feature>
<keyword evidence="1" id="KW-0479">Metal-binding</keyword>
<evidence type="ECO:0000256" key="2">
    <source>
        <dbReference type="SAM" id="MobiDB-lite"/>
    </source>
</evidence>
<feature type="compositionally biased region" description="Polar residues" evidence="2">
    <location>
        <begin position="522"/>
        <end position="531"/>
    </location>
</feature>
<feature type="domain" description="RING-type" evidence="3">
    <location>
        <begin position="12"/>
        <end position="51"/>
    </location>
</feature>
<dbReference type="SUPFAM" id="SSF57850">
    <property type="entry name" value="RING/U-box"/>
    <property type="match status" value="1"/>
</dbReference>
<sequence length="537" mass="59932">MTATSAPFSFHCVICIESFDLLDRPPVVLPCGHTFLCEPCSKRIDKCMECRTPLYIIQQKEQSPASVAFPQDLSPAASRRRITHYNRHGVRTSPTPPSKQKPIIEKIPIPIARNLVLISLMEMANRNSYNLNLSSDQNLMDDSSDSSLNEDQQVLDSIDTLNSCSGTYCVREQSGLPLYKASHVHALQSIRKEGSRRREKPLTILEYGQKLQIVDVHDDMYTLARNEGVVFANSSQLVKVGVAKERSCKLEGMINSIQLKKNELSQRMNDLLNTETKVRMELDNVLRKPVSHPIIEECPEDIMHPLASTMSRMDVQDPYHEKERVSSPSDKFLSSATTFHTPTGPRESLERRGSYDPNISMLLSDDSFATPTPATPTSMFDANKANHTPRFKSSSPSNDYAIVDPEPHSPFGRSIMCGAGSLIPLFRKLDDDESLGDFSFTQRFGRGDESFSSAGRSQNGASKETVDFRTGFSGHAALGKARKNQERVTISASGNLRNQVRTMGDHRGISSSIRRPFRSPGQNGNIQNSFVDSKRTW</sequence>
<evidence type="ECO:0000259" key="3">
    <source>
        <dbReference type="PROSITE" id="PS50089"/>
    </source>
</evidence>
<dbReference type="EMBL" id="BLLK01000038">
    <property type="protein sequence ID" value="GFH49282.1"/>
    <property type="molecule type" value="Genomic_DNA"/>
</dbReference>
<dbReference type="InterPro" id="IPR001841">
    <property type="entry name" value="Znf_RING"/>
</dbReference>
<dbReference type="AlphaFoldDB" id="A0AAD3CNS6"/>
<keyword evidence="5" id="KW-1185">Reference proteome</keyword>
<protein>
    <recommendedName>
        <fullName evidence="3">RING-type domain-containing protein</fullName>
    </recommendedName>
</protein>
<reference evidence="4 5" key="1">
    <citation type="journal article" date="2021" name="Sci. Rep.">
        <title>The genome of the diatom Chaetoceros tenuissimus carries an ancient integrated fragment of an extant virus.</title>
        <authorList>
            <person name="Hongo Y."/>
            <person name="Kimura K."/>
            <person name="Takaki Y."/>
            <person name="Yoshida Y."/>
            <person name="Baba S."/>
            <person name="Kobayashi G."/>
            <person name="Nagasaki K."/>
            <person name="Hano T."/>
            <person name="Tomaru Y."/>
        </authorList>
    </citation>
    <scope>NUCLEOTIDE SEQUENCE [LARGE SCALE GENOMIC DNA]</scope>
    <source>
        <strain evidence="4 5">NIES-3715</strain>
    </source>
</reference>